<organism evidence="2 3">
    <name type="scientific">Hyaloscypha bicolor E</name>
    <dbReference type="NCBI Taxonomy" id="1095630"/>
    <lineage>
        <taxon>Eukaryota</taxon>
        <taxon>Fungi</taxon>
        <taxon>Dikarya</taxon>
        <taxon>Ascomycota</taxon>
        <taxon>Pezizomycotina</taxon>
        <taxon>Leotiomycetes</taxon>
        <taxon>Helotiales</taxon>
        <taxon>Hyaloscyphaceae</taxon>
        <taxon>Hyaloscypha</taxon>
        <taxon>Hyaloscypha bicolor</taxon>
    </lineage>
</organism>
<feature type="compositionally biased region" description="Polar residues" evidence="1">
    <location>
        <begin position="32"/>
        <end position="46"/>
    </location>
</feature>
<evidence type="ECO:0000313" key="3">
    <source>
        <dbReference type="Proteomes" id="UP000235371"/>
    </source>
</evidence>
<name>A0A2J6TK41_9HELO</name>
<dbReference type="GeneID" id="36590836"/>
<gene>
    <name evidence="2" type="ORF">K444DRAFT_627105</name>
</gene>
<protein>
    <submittedName>
        <fullName evidence="2">Uncharacterized protein</fullName>
    </submittedName>
</protein>
<sequence>MDGKLSDFNEMAEHLRNFAGRAPDMPVDEGSSRSTNEAQLTTISSASDKETLDRTINEVELEPAASIDIMPTLQALKAHAIGLSTWCNKKDISKGAAYFHSP</sequence>
<accession>A0A2J6TK41</accession>
<evidence type="ECO:0000256" key="1">
    <source>
        <dbReference type="SAM" id="MobiDB-lite"/>
    </source>
</evidence>
<proteinExistence type="predicted"/>
<dbReference type="EMBL" id="KZ613782">
    <property type="protein sequence ID" value="PMD63389.1"/>
    <property type="molecule type" value="Genomic_DNA"/>
</dbReference>
<feature type="region of interest" description="Disordered" evidence="1">
    <location>
        <begin position="17"/>
        <end position="51"/>
    </location>
</feature>
<evidence type="ECO:0000313" key="2">
    <source>
        <dbReference type="EMBL" id="PMD63389.1"/>
    </source>
</evidence>
<dbReference type="AlphaFoldDB" id="A0A2J6TK41"/>
<dbReference type="InParanoid" id="A0A2J6TK41"/>
<keyword evidence="3" id="KW-1185">Reference proteome</keyword>
<dbReference type="Proteomes" id="UP000235371">
    <property type="component" value="Unassembled WGS sequence"/>
</dbReference>
<dbReference type="RefSeq" id="XP_024740293.1">
    <property type="nucleotide sequence ID" value="XM_024882759.1"/>
</dbReference>
<reference evidence="2 3" key="1">
    <citation type="submission" date="2016-04" db="EMBL/GenBank/DDBJ databases">
        <title>A degradative enzymes factory behind the ericoid mycorrhizal symbiosis.</title>
        <authorList>
            <consortium name="DOE Joint Genome Institute"/>
            <person name="Martino E."/>
            <person name="Morin E."/>
            <person name="Grelet G."/>
            <person name="Kuo A."/>
            <person name="Kohler A."/>
            <person name="Daghino S."/>
            <person name="Barry K."/>
            <person name="Choi C."/>
            <person name="Cichocki N."/>
            <person name="Clum A."/>
            <person name="Copeland A."/>
            <person name="Hainaut M."/>
            <person name="Haridas S."/>
            <person name="Labutti K."/>
            <person name="Lindquist E."/>
            <person name="Lipzen A."/>
            <person name="Khouja H.-R."/>
            <person name="Murat C."/>
            <person name="Ohm R."/>
            <person name="Olson A."/>
            <person name="Spatafora J."/>
            <person name="Veneault-Fourrey C."/>
            <person name="Henrissat B."/>
            <person name="Grigoriev I."/>
            <person name="Martin F."/>
            <person name="Perotto S."/>
        </authorList>
    </citation>
    <scope>NUCLEOTIDE SEQUENCE [LARGE SCALE GENOMIC DNA]</scope>
    <source>
        <strain evidence="2 3">E</strain>
    </source>
</reference>